<reference evidence="1" key="2">
    <citation type="journal article" date="2015" name="Data Brief">
        <title>Shoot transcriptome of the giant reed, Arundo donax.</title>
        <authorList>
            <person name="Barrero R.A."/>
            <person name="Guerrero F.D."/>
            <person name="Moolhuijzen P."/>
            <person name="Goolsby J.A."/>
            <person name="Tidwell J."/>
            <person name="Bellgard S.E."/>
            <person name="Bellgard M.I."/>
        </authorList>
    </citation>
    <scope>NUCLEOTIDE SEQUENCE</scope>
    <source>
        <tissue evidence="1">Shoot tissue taken approximately 20 cm above the soil surface</tissue>
    </source>
</reference>
<accession>A0A0A9CNT6</accession>
<name>A0A0A9CNT6_ARUDO</name>
<proteinExistence type="predicted"/>
<organism evidence="1">
    <name type="scientific">Arundo donax</name>
    <name type="common">Giant reed</name>
    <name type="synonym">Donax arundinaceus</name>
    <dbReference type="NCBI Taxonomy" id="35708"/>
    <lineage>
        <taxon>Eukaryota</taxon>
        <taxon>Viridiplantae</taxon>
        <taxon>Streptophyta</taxon>
        <taxon>Embryophyta</taxon>
        <taxon>Tracheophyta</taxon>
        <taxon>Spermatophyta</taxon>
        <taxon>Magnoliopsida</taxon>
        <taxon>Liliopsida</taxon>
        <taxon>Poales</taxon>
        <taxon>Poaceae</taxon>
        <taxon>PACMAD clade</taxon>
        <taxon>Arundinoideae</taxon>
        <taxon>Arundineae</taxon>
        <taxon>Arundo</taxon>
    </lineage>
</organism>
<protein>
    <submittedName>
        <fullName evidence="1">Uncharacterized protein</fullName>
    </submittedName>
</protein>
<dbReference type="EMBL" id="GBRH01224753">
    <property type="protein sequence ID" value="JAD73142.1"/>
    <property type="molecule type" value="Transcribed_RNA"/>
</dbReference>
<dbReference type="AlphaFoldDB" id="A0A0A9CNT6"/>
<evidence type="ECO:0000313" key="1">
    <source>
        <dbReference type="EMBL" id="JAD73142.1"/>
    </source>
</evidence>
<sequence length="36" mass="4189">MRIIHLSCSICFRMQNSITLYASLIRTPVPHFVIVK</sequence>
<reference evidence="1" key="1">
    <citation type="submission" date="2014-09" db="EMBL/GenBank/DDBJ databases">
        <authorList>
            <person name="Magalhaes I.L.F."/>
            <person name="Oliveira U."/>
            <person name="Santos F.R."/>
            <person name="Vidigal T.H.D.A."/>
            <person name="Brescovit A.D."/>
            <person name="Santos A.J."/>
        </authorList>
    </citation>
    <scope>NUCLEOTIDE SEQUENCE</scope>
    <source>
        <tissue evidence="1">Shoot tissue taken approximately 20 cm above the soil surface</tissue>
    </source>
</reference>